<evidence type="ECO:0000313" key="11">
    <source>
        <dbReference type="EMBL" id="KAF5354295.1"/>
    </source>
</evidence>
<comment type="similarity">
    <text evidence="2">Belongs to the methyltransferase superfamily.</text>
</comment>
<dbReference type="EMBL" id="JAACJO010000009">
    <property type="protein sequence ID" value="KAF5354295.1"/>
    <property type="molecule type" value="Genomic_DNA"/>
</dbReference>
<keyword evidence="5" id="KW-0964">Secreted</keyword>
<evidence type="ECO:0000256" key="8">
    <source>
        <dbReference type="ARBA" id="ARBA00023157"/>
    </source>
</evidence>
<proteinExistence type="inferred from homology"/>
<dbReference type="Proteomes" id="UP000559027">
    <property type="component" value="Unassembled WGS sequence"/>
</dbReference>
<evidence type="ECO:0000256" key="5">
    <source>
        <dbReference type="ARBA" id="ARBA00022525"/>
    </source>
</evidence>
<dbReference type="CDD" id="cd02440">
    <property type="entry name" value="AdoMet_MTases"/>
    <property type="match status" value="1"/>
</dbReference>
<evidence type="ECO:0000259" key="10">
    <source>
        <dbReference type="Pfam" id="PF08241"/>
    </source>
</evidence>
<dbReference type="Gene3D" id="3.40.50.150">
    <property type="entry name" value="Vaccinia Virus protein VP39"/>
    <property type="match status" value="1"/>
</dbReference>
<evidence type="ECO:0000256" key="6">
    <source>
        <dbReference type="ARBA" id="ARBA00022603"/>
    </source>
</evidence>
<comment type="caution">
    <text evidence="11">The sequence shown here is derived from an EMBL/GenBank/DDBJ whole genome shotgun (WGS) entry which is preliminary data.</text>
</comment>
<keyword evidence="6" id="KW-0489">Methyltransferase</keyword>
<accession>A0A8H5FYE8</accession>
<dbReference type="InterPro" id="IPR029063">
    <property type="entry name" value="SAM-dependent_MTases_sf"/>
</dbReference>
<protein>
    <recommendedName>
        <fullName evidence="10">Methyltransferase type 11 domain-containing protein</fullName>
    </recommendedName>
</protein>
<keyword evidence="7" id="KW-0808">Transferase</keyword>
<feature type="region of interest" description="Disordered" evidence="9">
    <location>
        <begin position="84"/>
        <end position="105"/>
    </location>
</feature>
<dbReference type="InterPro" id="IPR001338">
    <property type="entry name" value="Class_I_Hydrophobin"/>
</dbReference>
<evidence type="ECO:0000256" key="1">
    <source>
        <dbReference type="ARBA" id="ARBA00004191"/>
    </source>
</evidence>
<keyword evidence="8" id="KW-1015">Disulfide bond</keyword>
<dbReference type="OrthoDB" id="10027013at2759"/>
<evidence type="ECO:0000313" key="12">
    <source>
        <dbReference type="Proteomes" id="UP000559027"/>
    </source>
</evidence>
<dbReference type="CDD" id="cd23507">
    <property type="entry name" value="hydrophobin_I"/>
    <property type="match status" value="1"/>
</dbReference>
<dbReference type="SUPFAM" id="SSF53335">
    <property type="entry name" value="S-adenosyl-L-methionine-dependent methyltransferases"/>
    <property type="match status" value="1"/>
</dbReference>
<comment type="subcellular location">
    <subcellularLocation>
        <location evidence="1">Secreted</location>
        <location evidence="1">Cell wall</location>
    </subcellularLocation>
</comment>
<dbReference type="GO" id="GO:0005199">
    <property type="term" value="F:structural constituent of cell wall"/>
    <property type="evidence" value="ECO:0007669"/>
    <property type="project" value="InterPro"/>
</dbReference>
<name>A0A8H5FYE8_9AGAR</name>
<organism evidence="11 12">
    <name type="scientific">Leucocoprinus leucothites</name>
    <dbReference type="NCBI Taxonomy" id="201217"/>
    <lineage>
        <taxon>Eukaryota</taxon>
        <taxon>Fungi</taxon>
        <taxon>Dikarya</taxon>
        <taxon>Basidiomycota</taxon>
        <taxon>Agaricomycotina</taxon>
        <taxon>Agaricomycetes</taxon>
        <taxon>Agaricomycetidae</taxon>
        <taxon>Agaricales</taxon>
        <taxon>Agaricineae</taxon>
        <taxon>Agaricaceae</taxon>
        <taxon>Leucocoprinus</taxon>
    </lineage>
</organism>
<dbReference type="GO" id="GO:0009277">
    <property type="term" value="C:fungal-type cell wall"/>
    <property type="evidence" value="ECO:0007669"/>
    <property type="project" value="InterPro"/>
</dbReference>
<keyword evidence="4" id="KW-0134">Cell wall</keyword>
<dbReference type="Pfam" id="PF01185">
    <property type="entry name" value="Hydrophobin"/>
    <property type="match status" value="1"/>
</dbReference>
<dbReference type="PANTHER" id="PTHR44942:SF4">
    <property type="entry name" value="METHYLTRANSFERASE TYPE 11 DOMAIN-CONTAINING PROTEIN"/>
    <property type="match status" value="1"/>
</dbReference>
<evidence type="ECO:0000256" key="3">
    <source>
        <dbReference type="ARBA" id="ARBA00010446"/>
    </source>
</evidence>
<dbReference type="InterPro" id="IPR051052">
    <property type="entry name" value="Diverse_substrate_MTase"/>
</dbReference>
<dbReference type="PANTHER" id="PTHR44942">
    <property type="entry name" value="METHYLTRANSF_11 DOMAIN-CONTAINING PROTEIN"/>
    <property type="match status" value="1"/>
</dbReference>
<comment type="similarity">
    <text evidence="3">Belongs to the fungal hydrophobin family.</text>
</comment>
<dbReference type="AlphaFoldDB" id="A0A8H5FYE8"/>
<evidence type="ECO:0000256" key="4">
    <source>
        <dbReference type="ARBA" id="ARBA00022512"/>
    </source>
</evidence>
<dbReference type="SMART" id="SM00075">
    <property type="entry name" value="HYDRO"/>
    <property type="match status" value="1"/>
</dbReference>
<evidence type="ECO:0000256" key="7">
    <source>
        <dbReference type="ARBA" id="ARBA00022679"/>
    </source>
</evidence>
<evidence type="ECO:0000256" key="9">
    <source>
        <dbReference type="SAM" id="MobiDB-lite"/>
    </source>
</evidence>
<dbReference type="GO" id="GO:0032259">
    <property type="term" value="P:methylation"/>
    <property type="evidence" value="ECO:0007669"/>
    <property type="project" value="UniProtKB-KW"/>
</dbReference>
<evidence type="ECO:0000256" key="2">
    <source>
        <dbReference type="ARBA" id="ARBA00008361"/>
    </source>
</evidence>
<dbReference type="Pfam" id="PF08241">
    <property type="entry name" value="Methyltransf_11"/>
    <property type="match status" value="1"/>
</dbReference>
<gene>
    <name evidence="11" type="ORF">D9756_006967</name>
</gene>
<keyword evidence="12" id="KW-1185">Reference proteome</keyword>
<dbReference type="InterPro" id="IPR013216">
    <property type="entry name" value="Methyltransf_11"/>
</dbReference>
<dbReference type="GO" id="GO:0008757">
    <property type="term" value="F:S-adenosylmethionine-dependent methyltransferase activity"/>
    <property type="evidence" value="ECO:0007669"/>
    <property type="project" value="InterPro"/>
</dbReference>
<reference evidence="11 12" key="1">
    <citation type="journal article" date="2020" name="ISME J.">
        <title>Uncovering the hidden diversity of litter-decomposition mechanisms in mushroom-forming fungi.</title>
        <authorList>
            <person name="Floudas D."/>
            <person name="Bentzer J."/>
            <person name="Ahren D."/>
            <person name="Johansson T."/>
            <person name="Persson P."/>
            <person name="Tunlid A."/>
        </authorList>
    </citation>
    <scope>NUCLEOTIDE SEQUENCE [LARGE SCALE GENOMIC DNA]</scope>
    <source>
        <strain evidence="11 12">CBS 146.42</strain>
    </source>
</reference>
<sequence>MATFSKATFNASIYSASRPTYPRQLFEYIFNYHERKPNAGWTRTLDIGCGTGHATKRLTAFHEVIGLDPSENMIKAALANHDFFPPTPSQSSRTSADGKGDGGNMYQFRRGNAEDLKSAGIGDESVDLVVAAQACHWFDWSKVWPETERVLKVGGTAAFWVYSEFRLPQYPSLTPLITAYAQGTDKLTSLGPYFERPGRTILERHLLDVPSPQKILGQGARLSHEERVYFAGDYHTQTLPAAQTHPVIMRKEMRWRDLLGYFRTWSSLHKYHEIYPEDKSVQHDGRFKDDLKTVSKDDIDVGGGDIAVRFWKNLREGAISENGSAKVAVDDSVTVEWPLAVILASKVKSKQKLGSLIAHLSSFFTSNTRKAMETQIQISRINFTLFLLFCAGAISFNGVGATGIPNHHSQCNSGSVQCCNKVFKSNSQEAKQLLALNHIGLDVLSGMTGMVGADCTPVSVVGLGSAGSCDTQEVCCAKNALGSASAVSVGCNNIKAI</sequence>
<feature type="domain" description="Methyltransferase type 11" evidence="10">
    <location>
        <begin position="45"/>
        <end position="159"/>
    </location>
</feature>